<evidence type="ECO:0000313" key="2">
    <source>
        <dbReference type="Proteomes" id="UP001432027"/>
    </source>
</evidence>
<protein>
    <submittedName>
        <fullName evidence="1">Uncharacterized protein</fullName>
    </submittedName>
</protein>
<dbReference type="AlphaFoldDB" id="A0AAV5S9Z8"/>
<dbReference type="EMBL" id="BTSX01000001">
    <property type="protein sequence ID" value="GMS79127.1"/>
    <property type="molecule type" value="Genomic_DNA"/>
</dbReference>
<keyword evidence="2" id="KW-1185">Reference proteome</keyword>
<accession>A0AAV5S9Z8</accession>
<sequence>HGLHCNRRLQMDVHPHQWTTEAQLLRLIEDLGDVKATKTIMYGLPLETIQRIGLEIMGLTLTLGSPENRLPIHSTMGGTQSTARSVNNNGREELEVVVKKRLGLESMRSDKEYHVTIHAEENGRGDNRFVGTRTSLTSALGQSSL</sequence>
<dbReference type="Proteomes" id="UP001432027">
    <property type="component" value="Unassembled WGS sequence"/>
</dbReference>
<organism evidence="1 2">
    <name type="scientific">Pristionchus entomophagus</name>
    <dbReference type="NCBI Taxonomy" id="358040"/>
    <lineage>
        <taxon>Eukaryota</taxon>
        <taxon>Metazoa</taxon>
        <taxon>Ecdysozoa</taxon>
        <taxon>Nematoda</taxon>
        <taxon>Chromadorea</taxon>
        <taxon>Rhabditida</taxon>
        <taxon>Rhabditina</taxon>
        <taxon>Diplogasteromorpha</taxon>
        <taxon>Diplogasteroidea</taxon>
        <taxon>Neodiplogasteridae</taxon>
        <taxon>Pristionchus</taxon>
    </lineage>
</organism>
<comment type="caution">
    <text evidence="1">The sequence shown here is derived from an EMBL/GenBank/DDBJ whole genome shotgun (WGS) entry which is preliminary data.</text>
</comment>
<feature type="non-terminal residue" evidence="1">
    <location>
        <position position="145"/>
    </location>
</feature>
<feature type="non-terminal residue" evidence="1">
    <location>
        <position position="1"/>
    </location>
</feature>
<proteinExistence type="predicted"/>
<gene>
    <name evidence="1" type="ORF">PENTCL1PPCAC_1302</name>
</gene>
<evidence type="ECO:0000313" key="1">
    <source>
        <dbReference type="EMBL" id="GMS79127.1"/>
    </source>
</evidence>
<name>A0AAV5S9Z8_9BILA</name>
<reference evidence="1" key="1">
    <citation type="submission" date="2023-10" db="EMBL/GenBank/DDBJ databases">
        <title>Genome assembly of Pristionchus species.</title>
        <authorList>
            <person name="Yoshida K."/>
            <person name="Sommer R.J."/>
        </authorList>
    </citation>
    <scope>NUCLEOTIDE SEQUENCE</scope>
    <source>
        <strain evidence="1">RS0144</strain>
    </source>
</reference>